<reference evidence="2 3" key="1">
    <citation type="journal article" date="2021" name="Front. Microbiol.">
        <title>Comprehensive Comparative Genomics and Phenotyping of Methylobacterium Species.</title>
        <authorList>
            <person name="Alessa O."/>
            <person name="Ogura Y."/>
            <person name="Fujitani Y."/>
            <person name="Takami H."/>
            <person name="Hayashi T."/>
            <person name="Sahin N."/>
            <person name="Tani A."/>
        </authorList>
    </citation>
    <scope>NUCLEOTIDE SEQUENCE [LARGE SCALE GENOMIC DNA]</scope>
    <source>
        <strain evidence="2 3">DSM 23679</strain>
    </source>
</reference>
<gene>
    <name evidence="2" type="ORF">AFCDBAGC_3932</name>
</gene>
<accession>A0ABQ4QLL3</accession>
<dbReference type="Pfam" id="PF12889">
    <property type="entry name" value="DUF3829"/>
    <property type="match status" value="1"/>
</dbReference>
<name>A0ABQ4QLL3_9HYPH</name>
<organism evidence="2 3">
    <name type="scientific">Methylobacterium cerastii</name>
    <dbReference type="NCBI Taxonomy" id="932741"/>
    <lineage>
        <taxon>Bacteria</taxon>
        <taxon>Pseudomonadati</taxon>
        <taxon>Pseudomonadota</taxon>
        <taxon>Alphaproteobacteria</taxon>
        <taxon>Hyphomicrobiales</taxon>
        <taxon>Methylobacteriaceae</taxon>
        <taxon>Methylobacterium</taxon>
    </lineage>
</organism>
<keyword evidence="1" id="KW-0732">Signal</keyword>
<evidence type="ECO:0000313" key="2">
    <source>
        <dbReference type="EMBL" id="GJD46052.1"/>
    </source>
</evidence>
<dbReference type="InterPro" id="IPR024291">
    <property type="entry name" value="DUF3829"/>
</dbReference>
<comment type="caution">
    <text evidence="2">The sequence shown here is derived from an EMBL/GenBank/DDBJ whole genome shotgun (WGS) entry which is preliminary data.</text>
</comment>
<evidence type="ECO:0000313" key="3">
    <source>
        <dbReference type="Proteomes" id="UP001055117"/>
    </source>
</evidence>
<evidence type="ECO:0008006" key="4">
    <source>
        <dbReference type="Google" id="ProtNLM"/>
    </source>
</evidence>
<dbReference type="EMBL" id="BPQG01000065">
    <property type="protein sequence ID" value="GJD46052.1"/>
    <property type="molecule type" value="Genomic_DNA"/>
</dbReference>
<feature type="signal peptide" evidence="1">
    <location>
        <begin position="1"/>
        <end position="27"/>
    </location>
</feature>
<evidence type="ECO:0000256" key="1">
    <source>
        <dbReference type="SAM" id="SignalP"/>
    </source>
</evidence>
<sequence length="426" mass="46006">MTTTRKRRVPHLAAACLAVALVTPAAAVTPVTPVGIESCDAFFEAYAQCAASPGVPEAVRPNIRQGIDNLRESFREAVTRNEAVRTTIAHQCARAHETVRKSMVEAFKCDFPGLPPASQAILQAAPPAVAARAPDTRPARSVTPPASPEAQAAAKADAYTEAQNHLVRSHPIERQLADYRRDNERVLKPKFKPGADAWYHFGIVDFDGVIGELETAIALPGVVPEVDAPAAILLASLRTLNPTLKALTRYQTTREFKVDGFRLAREQHPILVPQVEAAAKAMDAYGTALFDREMARDQRRAAALPEDAPARRLLDTSLALKRAVKRFEALGPKSDVAPFLAALGEVSTANRQLGTTFDALAPKADSACTGYADTVASVIGHGRDVARDIKAKGDPSQPAQLFNDTYNRSVRDIETCIRNEMRARPG</sequence>
<feature type="chain" id="PRO_5046537123" description="DUF3829 domain-containing protein" evidence="1">
    <location>
        <begin position="28"/>
        <end position="426"/>
    </location>
</feature>
<protein>
    <recommendedName>
        <fullName evidence="4">DUF3829 domain-containing protein</fullName>
    </recommendedName>
</protein>
<proteinExistence type="predicted"/>
<keyword evidence="3" id="KW-1185">Reference proteome</keyword>
<dbReference type="Proteomes" id="UP001055117">
    <property type="component" value="Unassembled WGS sequence"/>
</dbReference>
<dbReference type="RefSeq" id="WP_238272795.1">
    <property type="nucleotide sequence ID" value="NZ_BPQG01000065.1"/>
</dbReference>